<dbReference type="RefSeq" id="WP_108032641.1">
    <property type="nucleotide sequence ID" value="NZ_QAOM01000009.1"/>
</dbReference>
<accession>A0A2T5IKF6</accession>
<evidence type="ECO:0000259" key="4">
    <source>
        <dbReference type="Pfam" id="PF00248"/>
    </source>
</evidence>
<dbReference type="PANTHER" id="PTHR43638:SF3">
    <property type="entry name" value="ALDEHYDE REDUCTASE"/>
    <property type="match status" value="1"/>
</dbReference>
<evidence type="ECO:0000313" key="6">
    <source>
        <dbReference type="Proteomes" id="UP000244161"/>
    </source>
</evidence>
<dbReference type="SUPFAM" id="SSF51430">
    <property type="entry name" value="NAD(P)-linked oxidoreductase"/>
    <property type="match status" value="1"/>
</dbReference>
<dbReference type="InterPro" id="IPR036812">
    <property type="entry name" value="NAD(P)_OxRdtase_dom_sf"/>
</dbReference>
<dbReference type="Proteomes" id="UP000244161">
    <property type="component" value="Unassembled WGS sequence"/>
</dbReference>
<dbReference type="GO" id="GO:0016491">
    <property type="term" value="F:oxidoreductase activity"/>
    <property type="evidence" value="ECO:0007669"/>
    <property type="project" value="InterPro"/>
</dbReference>
<dbReference type="InterPro" id="IPR023210">
    <property type="entry name" value="NADP_OxRdtase_dom"/>
</dbReference>
<protein>
    <submittedName>
        <fullName evidence="5">Diketogulonate reductase-like aldo/keto reductase</fullName>
    </submittedName>
</protein>
<reference evidence="5 6" key="1">
    <citation type="submission" date="2018-04" db="EMBL/GenBank/DDBJ databases">
        <title>Genomic Encyclopedia of Archaeal and Bacterial Type Strains, Phase II (KMG-II): from individual species to whole genera.</title>
        <authorList>
            <person name="Goeker M."/>
        </authorList>
    </citation>
    <scope>NUCLEOTIDE SEQUENCE [LARGE SCALE GENOMIC DNA]</scope>
    <source>
        <strain evidence="5 6">DSM 18806</strain>
    </source>
</reference>
<feature type="domain" description="NADP-dependent oxidoreductase" evidence="4">
    <location>
        <begin position="14"/>
        <end position="269"/>
    </location>
</feature>
<feature type="binding site" evidence="2">
    <location>
        <position position="112"/>
    </location>
    <ligand>
        <name>substrate</name>
    </ligand>
</feature>
<feature type="site" description="Lowers pKa of active site Tyr" evidence="3">
    <location>
        <position position="79"/>
    </location>
</feature>
<dbReference type="Pfam" id="PF00248">
    <property type="entry name" value="Aldo_ket_red"/>
    <property type="match status" value="1"/>
</dbReference>
<dbReference type="OrthoDB" id="9773828at2"/>
<dbReference type="PANTHER" id="PTHR43638">
    <property type="entry name" value="OXIDOREDUCTASE, ALDO/KETO REDUCTASE FAMILY PROTEIN"/>
    <property type="match status" value="1"/>
</dbReference>
<evidence type="ECO:0000256" key="2">
    <source>
        <dbReference type="PIRSR" id="PIRSR000097-2"/>
    </source>
</evidence>
<evidence type="ECO:0000256" key="1">
    <source>
        <dbReference type="PIRSR" id="PIRSR000097-1"/>
    </source>
</evidence>
<sequence length="283" mass="31755">MIQPVKINSTDVFPIGIGTYNIGNHRVDEAREIEVITAGIASGAQVIDTAEMYGKGLSERLVGKALQQVDRTSVYLISKVLPENASKKHLAQSLEQSLERLDVPFLDMYLLHWKSSVSIEETIDAMEQAKADGKIRAWGVSNFDTHDLKKMANLASGNHCMANQVKYNLIDRGIEYDLIPYMQRNKMPLIAYSPIAKGNLKGLLPSQKQLLQTIANNHQATIPQILLSWSIRDRQTIAIPKSSNHAHMMDNIHAAEIQLQDTELSQINQFFNKPNKKQSLALW</sequence>
<dbReference type="InterPro" id="IPR020471">
    <property type="entry name" value="AKR"/>
</dbReference>
<evidence type="ECO:0000256" key="3">
    <source>
        <dbReference type="PIRSR" id="PIRSR000097-3"/>
    </source>
</evidence>
<dbReference type="Gene3D" id="3.20.20.100">
    <property type="entry name" value="NADP-dependent oxidoreductase domain"/>
    <property type="match status" value="1"/>
</dbReference>
<dbReference type="PRINTS" id="PR00069">
    <property type="entry name" value="ALDKETRDTASE"/>
</dbReference>
<dbReference type="PIRSF" id="PIRSF000097">
    <property type="entry name" value="AKR"/>
    <property type="match status" value="1"/>
</dbReference>
<organism evidence="5 6">
    <name type="scientific">Trichococcus patagoniensis</name>
    <dbReference type="NCBI Taxonomy" id="382641"/>
    <lineage>
        <taxon>Bacteria</taxon>
        <taxon>Bacillati</taxon>
        <taxon>Bacillota</taxon>
        <taxon>Bacilli</taxon>
        <taxon>Lactobacillales</taxon>
        <taxon>Carnobacteriaceae</taxon>
        <taxon>Trichococcus</taxon>
    </lineage>
</organism>
<comment type="caution">
    <text evidence="5">The sequence shown here is derived from an EMBL/GenBank/DDBJ whole genome shotgun (WGS) entry which is preliminary data.</text>
</comment>
<gene>
    <name evidence="5" type="ORF">C8U37_10957</name>
</gene>
<dbReference type="AlphaFoldDB" id="A0A2T5IKF6"/>
<keyword evidence="6" id="KW-1185">Reference proteome</keyword>
<feature type="active site" description="Proton donor" evidence="1">
    <location>
        <position position="53"/>
    </location>
</feature>
<dbReference type="EMBL" id="QAOM01000009">
    <property type="protein sequence ID" value="PTQ84290.1"/>
    <property type="molecule type" value="Genomic_DNA"/>
</dbReference>
<evidence type="ECO:0000313" key="5">
    <source>
        <dbReference type="EMBL" id="PTQ84290.1"/>
    </source>
</evidence>
<proteinExistence type="predicted"/>
<name>A0A2T5IKF6_9LACT</name>